<evidence type="ECO:0000256" key="3">
    <source>
        <dbReference type="ARBA" id="ARBA00023125"/>
    </source>
</evidence>
<dbReference type="Proteomes" id="UP000192840">
    <property type="component" value="Unassembled WGS sequence"/>
</dbReference>
<sequence>MQIKELSERTAVSARLLRYYEEQGLIRPRRESNGYRSYDESLVERVNRIRQLLDAGLTTKMIKDVLPCLAEPADGIHFENPEPGFLATLTEERDRMTERIEALTKNRDALTEYLDGLQYFRAGGTPAEDAS</sequence>
<gene>
    <name evidence="7" type="ORF">SAMN05660733_08055</name>
</gene>
<dbReference type="SUPFAM" id="SSF46955">
    <property type="entry name" value="Putative DNA-binding domain"/>
    <property type="match status" value="1"/>
</dbReference>
<keyword evidence="5" id="KW-0175">Coiled coil</keyword>
<dbReference type="PROSITE" id="PS50937">
    <property type="entry name" value="HTH_MERR_2"/>
    <property type="match status" value="1"/>
</dbReference>
<dbReference type="PANTHER" id="PTHR30204">
    <property type="entry name" value="REDOX-CYCLING DRUG-SENSING TRANSCRIPTIONAL ACTIVATOR SOXR"/>
    <property type="match status" value="1"/>
</dbReference>
<evidence type="ECO:0000259" key="6">
    <source>
        <dbReference type="PROSITE" id="PS50937"/>
    </source>
</evidence>
<evidence type="ECO:0000256" key="5">
    <source>
        <dbReference type="SAM" id="Coils"/>
    </source>
</evidence>
<keyword evidence="4" id="KW-0804">Transcription</keyword>
<dbReference type="AlphaFoldDB" id="A0A1W2FUD4"/>
<organism evidence="7 8">
    <name type="scientific">Lentzea albidocapillata</name>
    <dbReference type="NCBI Taxonomy" id="40571"/>
    <lineage>
        <taxon>Bacteria</taxon>
        <taxon>Bacillati</taxon>
        <taxon>Actinomycetota</taxon>
        <taxon>Actinomycetes</taxon>
        <taxon>Pseudonocardiales</taxon>
        <taxon>Pseudonocardiaceae</taxon>
        <taxon>Lentzea</taxon>
    </lineage>
</organism>
<dbReference type="InterPro" id="IPR047057">
    <property type="entry name" value="MerR_fam"/>
</dbReference>
<evidence type="ECO:0000256" key="1">
    <source>
        <dbReference type="ARBA" id="ARBA00022491"/>
    </source>
</evidence>
<dbReference type="eggNOG" id="COG0789">
    <property type="taxonomic scope" value="Bacteria"/>
</dbReference>
<accession>A0A1W2FUD4</accession>
<dbReference type="PRINTS" id="PR00040">
    <property type="entry name" value="HTHMERR"/>
</dbReference>
<dbReference type="CDD" id="cd01282">
    <property type="entry name" value="HTH_MerR-like_sg3"/>
    <property type="match status" value="1"/>
</dbReference>
<proteinExistence type="predicted"/>
<name>A0A1W2FUD4_9PSEU</name>
<dbReference type="RefSeq" id="WP_030481973.1">
    <property type="nucleotide sequence ID" value="NZ_FWYC01000025.1"/>
</dbReference>
<dbReference type="InterPro" id="IPR000551">
    <property type="entry name" value="MerR-type_HTH_dom"/>
</dbReference>
<dbReference type="PANTHER" id="PTHR30204:SF69">
    <property type="entry name" value="MERR-FAMILY TRANSCRIPTIONAL REGULATOR"/>
    <property type="match status" value="1"/>
</dbReference>
<keyword evidence="8" id="KW-1185">Reference proteome</keyword>
<dbReference type="EMBL" id="FWYC01000025">
    <property type="protein sequence ID" value="SMD25218.1"/>
    <property type="molecule type" value="Genomic_DNA"/>
</dbReference>
<dbReference type="GO" id="GO:0003677">
    <property type="term" value="F:DNA binding"/>
    <property type="evidence" value="ECO:0007669"/>
    <property type="project" value="UniProtKB-KW"/>
</dbReference>
<feature type="coiled-coil region" evidence="5">
    <location>
        <begin position="86"/>
        <end position="113"/>
    </location>
</feature>
<evidence type="ECO:0000313" key="7">
    <source>
        <dbReference type="EMBL" id="SMD25218.1"/>
    </source>
</evidence>
<keyword evidence="1" id="KW-0678">Repressor</keyword>
<dbReference type="OrthoDB" id="3824912at2"/>
<keyword evidence="2" id="KW-0805">Transcription regulation</keyword>
<evidence type="ECO:0000256" key="4">
    <source>
        <dbReference type="ARBA" id="ARBA00023163"/>
    </source>
</evidence>
<protein>
    <submittedName>
        <fullName evidence="7">DNA-binding transcriptional regulator, MerR family</fullName>
    </submittedName>
</protein>
<dbReference type="STRING" id="40571.SAMN05660733_08055"/>
<dbReference type="InterPro" id="IPR009061">
    <property type="entry name" value="DNA-bd_dom_put_sf"/>
</dbReference>
<feature type="domain" description="HTH merR-type" evidence="6">
    <location>
        <begin position="1"/>
        <end position="68"/>
    </location>
</feature>
<evidence type="ECO:0000313" key="8">
    <source>
        <dbReference type="Proteomes" id="UP000192840"/>
    </source>
</evidence>
<keyword evidence="3 7" id="KW-0238">DNA-binding</keyword>
<reference evidence="8" key="1">
    <citation type="submission" date="2017-04" db="EMBL/GenBank/DDBJ databases">
        <authorList>
            <person name="Varghese N."/>
            <person name="Submissions S."/>
        </authorList>
    </citation>
    <scope>NUCLEOTIDE SEQUENCE [LARGE SCALE GENOMIC DNA]</scope>
    <source>
        <strain evidence="8">DSM 44073</strain>
    </source>
</reference>
<dbReference type="Pfam" id="PF13411">
    <property type="entry name" value="MerR_1"/>
    <property type="match status" value="1"/>
</dbReference>
<dbReference type="Gene3D" id="1.10.1660.10">
    <property type="match status" value="1"/>
</dbReference>
<dbReference type="GO" id="GO:0003700">
    <property type="term" value="F:DNA-binding transcription factor activity"/>
    <property type="evidence" value="ECO:0007669"/>
    <property type="project" value="InterPro"/>
</dbReference>
<dbReference type="SMART" id="SM00422">
    <property type="entry name" value="HTH_MERR"/>
    <property type="match status" value="1"/>
</dbReference>
<evidence type="ECO:0000256" key="2">
    <source>
        <dbReference type="ARBA" id="ARBA00023015"/>
    </source>
</evidence>